<accession>A0A1I5TNS3</accession>
<dbReference type="GO" id="GO:0003677">
    <property type="term" value="F:DNA binding"/>
    <property type="evidence" value="ECO:0007669"/>
    <property type="project" value="UniProtKB-KW"/>
</dbReference>
<dbReference type="Gene3D" id="1.10.10.10">
    <property type="entry name" value="Winged helix-like DNA-binding domain superfamily/Winged helix DNA-binding domain"/>
    <property type="match status" value="1"/>
</dbReference>
<dbReference type="PANTHER" id="PTHR33164:SF57">
    <property type="entry name" value="MARR-FAMILY TRANSCRIPTIONAL REGULATOR"/>
    <property type="match status" value="1"/>
</dbReference>
<proteinExistence type="predicted"/>
<dbReference type="InterPro" id="IPR036388">
    <property type="entry name" value="WH-like_DNA-bd_sf"/>
</dbReference>
<sequence length="151" mass="16925">MLNGDPVNQVERAMVALRRSQGRRRLARMAKERGGPRLDPTLFAVLDAVEEHEEGGCTVGVVAEAMSVDQPRASRLVSRAVTEGLLRRAADQRDGRRTLLELTPTGRRHLDELHAFRRSVFAEAMADWSADDRARFADLLTRFARAYTTLP</sequence>
<dbReference type="GO" id="GO:0003700">
    <property type="term" value="F:DNA-binding transcription factor activity"/>
    <property type="evidence" value="ECO:0007669"/>
    <property type="project" value="InterPro"/>
</dbReference>
<dbReference type="PANTHER" id="PTHR33164">
    <property type="entry name" value="TRANSCRIPTIONAL REGULATOR, MARR FAMILY"/>
    <property type="match status" value="1"/>
</dbReference>
<dbReference type="Proteomes" id="UP000198727">
    <property type="component" value="Unassembled WGS sequence"/>
</dbReference>
<dbReference type="STRING" id="587909.SAMN05421810_103595"/>
<name>A0A1I5TNS3_9PSEU</name>
<dbReference type="PROSITE" id="PS50995">
    <property type="entry name" value="HTH_MARR_2"/>
    <property type="match status" value="1"/>
</dbReference>
<dbReference type="EMBL" id="FOWW01000003">
    <property type="protein sequence ID" value="SFP84732.1"/>
    <property type="molecule type" value="Genomic_DNA"/>
</dbReference>
<dbReference type="RefSeq" id="WP_341770784.1">
    <property type="nucleotide sequence ID" value="NZ_FOWW01000003.1"/>
</dbReference>
<organism evidence="2 3">
    <name type="scientific">Amycolatopsis arida</name>
    <dbReference type="NCBI Taxonomy" id="587909"/>
    <lineage>
        <taxon>Bacteria</taxon>
        <taxon>Bacillati</taxon>
        <taxon>Actinomycetota</taxon>
        <taxon>Actinomycetes</taxon>
        <taxon>Pseudonocardiales</taxon>
        <taxon>Pseudonocardiaceae</taxon>
        <taxon>Amycolatopsis</taxon>
    </lineage>
</organism>
<evidence type="ECO:0000259" key="1">
    <source>
        <dbReference type="PROSITE" id="PS50995"/>
    </source>
</evidence>
<gene>
    <name evidence="2" type="ORF">SAMN05421810_103595</name>
</gene>
<dbReference type="InterPro" id="IPR039422">
    <property type="entry name" value="MarR/SlyA-like"/>
</dbReference>
<dbReference type="InterPro" id="IPR000835">
    <property type="entry name" value="HTH_MarR-typ"/>
</dbReference>
<dbReference type="AlphaFoldDB" id="A0A1I5TNS3"/>
<keyword evidence="2" id="KW-0238">DNA-binding</keyword>
<reference evidence="3" key="1">
    <citation type="submission" date="2016-10" db="EMBL/GenBank/DDBJ databases">
        <authorList>
            <person name="Varghese N."/>
            <person name="Submissions S."/>
        </authorList>
    </citation>
    <scope>NUCLEOTIDE SEQUENCE [LARGE SCALE GENOMIC DNA]</scope>
    <source>
        <strain evidence="3">CGMCC 4.5579</strain>
    </source>
</reference>
<feature type="domain" description="HTH marR-type" evidence="1">
    <location>
        <begin position="7"/>
        <end position="145"/>
    </location>
</feature>
<protein>
    <submittedName>
        <fullName evidence="2">DNA-binding transcriptional regulator, MarR family</fullName>
    </submittedName>
</protein>
<evidence type="ECO:0000313" key="3">
    <source>
        <dbReference type="Proteomes" id="UP000198727"/>
    </source>
</evidence>
<keyword evidence="3" id="KW-1185">Reference proteome</keyword>
<dbReference type="Pfam" id="PF12802">
    <property type="entry name" value="MarR_2"/>
    <property type="match status" value="1"/>
</dbReference>
<dbReference type="InterPro" id="IPR036390">
    <property type="entry name" value="WH_DNA-bd_sf"/>
</dbReference>
<dbReference type="GO" id="GO:0006950">
    <property type="term" value="P:response to stress"/>
    <property type="evidence" value="ECO:0007669"/>
    <property type="project" value="TreeGrafter"/>
</dbReference>
<dbReference type="SMART" id="SM00347">
    <property type="entry name" value="HTH_MARR"/>
    <property type="match status" value="1"/>
</dbReference>
<dbReference type="SUPFAM" id="SSF46785">
    <property type="entry name" value="Winged helix' DNA-binding domain"/>
    <property type="match status" value="1"/>
</dbReference>
<evidence type="ECO:0000313" key="2">
    <source>
        <dbReference type="EMBL" id="SFP84732.1"/>
    </source>
</evidence>